<gene>
    <name evidence="1" type="ORF">MKW94_001856</name>
    <name evidence="2" type="ORF">MKW94_020128</name>
</gene>
<reference evidence="2" key="1">
    <citation type="submission" date="2022-03" db="EMBL/GenBank/DDBJ databases">
        <title>A functionally conserved STORR gene fusion in Papaver species that diverged 16.8 million years ago.</title>
        <authorList>
            <person name="Catania T."/>
        </authorList>
    </citation>
    <scope>NUCLEOTIDE SEQUENCE</scope>
    <source>
        <strain evidence="2">S-191538</strain>
    </source>
</reference>
<dbReference type="EMBL" id="JAJJMA010140700">
    <property type="protein sequence ID" value="MCL7033983.1"/>
    <property type="molecule type" value="Genomic_DNA"/>
</dbReference>
<proteinExistence type="predicted"/>
<name>A0AA41VGP2_PAPNU</name>
<dbReference type="EMBL" id="JAJJMA010216855">
    <property type="protein sequence ID" value="MCL7040823.1"/>
    <property type="molecule type" value="Genomic_DNA"/>
</dbReference>
<dbReference type="AlphaFoldDB" id="A0AA41VGP2"/>
<sequence length="74" mass="8440">MALRATGRLLSERLSRGVSRNFSAQAAESPKIYRKDYEARLEKLLKTEAGIIKSGDPQLIKEFKELKNIAQYNK</sequence>
<keyword evidence="3" id="KW-1185">Reference proteome</keyword>
<evidence type="ECO:0000313" key="2">
    <source>
        <dbReference type="EMBL" id="MCL7040823.1"/>
    </source>
</evidence>
<evidence type="ECO:0000313" key="1">
    <source>
        <dbReference type="EMBL" id="MCL7033983.1"/>
    </source>
</evidence>
<protein>
    <submittedName>
        <fullName evidence="2">Uncharacterized protein</fullName>
    </submittedName>
</protein>
<comment type="caution">
    <text evidence="2">The sequence shown here is derived from an EMBL/GenBank/DDBJ whole genome shotgun (WGS) entry which is preliminary data.</text>
</comment>
<accession>A0AA41VGP2</accession>
<feature type="non-terminal residue" evidence="2">
    <location>
        <position position="1"/>
    </location>
</feature>
<organism evidence="2 3">
    <name type="scientific">Papaver nudicaule</name>
    <name type="common">Iceland poppy</name>
    <dbReference type="NCBI Taxonomy" id="74823"/>
    <lineage>
        <taxon>Eukaryota</taxon>
        <taxon>Viridiplantae</taxon>
        <taxon>Streptophyta</taxon>
        <taxon>Embryophyta</taxon>
        <taxon>Tracheophyta</taxon>
        <taxon>Spermatophyta</taxon>
        <taxon>Magnoliopsida</taxon>
        <taxon>Ranunculales</taxon>
        <taxon>Papaveraceae</taxon>
        <taxon>Papaveroideae</taxon>
        <taxon>Papaver</taxon>
    </lineage>
</organism>
<evidence type="ECO:0000313" key="3">
    <source>
        <dbReference type="Proteomes" id="UP001177140"/>
    </source>
</evidence>
<dbReference type="Proteomes" id="UP001177140">
    <property type="component" value="Unassembled WGS sequence"/>
</dbReference>